<evidence type="ECO:0000256" key="6">
    <source>
        <dbReference type="PROSITE-ProRule" id="PRU01016"/>
    </source>
</evidence>
<keyword evidence="3 6" id="KW-0949">S-adenosyl-L-methionine</keyword>
<dbReference type="InterPro" id="IPR018117">
    <property type="entry name" value="C5_DNA_meth_AS"/>
</dbReference>
<dbReference type="PROSITE" id="PS51679">
    <property type="entry name" value="SAM_MT_C5"/>
    <property type="match status" value="1"/>
</dbReference>
<dbReference type="PANTHER" id="PTHR10629:SF52">
    <property type="entry name" value="DNA (CYTOSINE-5)-METHYLTRANSFERASE 1"/>
    <property type="match status" value="1"/>
</dbReference>
<dbReference type="Proteomes" id="UP000658278">
    <property type="component" value="Unassembled WGS sequence"/>
</dbReference>
<comment type="catalytic activity">
    <reaction evidence="5 8">
        <text>a 2'-deoxycytidine in DNA + S-adenosyl-L-methionine = a 5-methyl-2'-deoxycytidine in DNA + S-adenosyl-L-homocysteine + H(+)</text>
        <dbReference type="Rhea" id="RHEA:13681"/>
        <dbReference type="Rhea" id="RHEA-COMP:11369"/>
        <dbReference type="Rhea" id="RHEA-COMP:11370"/>
        <dbReference type="ChEBI" id="CHEBI:15378"/>
        <dbReference type="ChEBI" id="CHEBI:57856"/>
        <dbReference type="ChEBI" id="CHEBI:59789"/>
        <dbReference type="ChEBI" id="CHEBI:85452"/>
        <dbReference type="ChEBI" id="CHEBI:85454"/>
        <dbReference type="EC" id="2.1.1.37"/>
    </reaction>
</comment>
<dbReference type="GO" id="GO:0032259">
    <property type="term" value="P:methylation"/>
    <property type="evidence" value="ECO:0007669"/>
    <property type="project" value="UniProtKB-KW"/>
</dbReference>
<dbReference type="InterPro" id="IPR029063">
    <property type="entry name" value="SAM-dependent_MTases_sf"/>
</dbReference>
<evidence type="ECO:0000313" key="9">
    <source>
        <dbReference type="EMBL" id="MBK1828487.1"/>
    </source>
</evidence>
<dbReference type="InterPro" id="IPR050390">
    <property type="entry name" value="C5-Methyltransferase"/>
</dbReference>
<keyword evidence="4" id="KW-0680">Restriction system</keyword>
<proteinExistence type="inferred from homology"/>
<name>A0A934RCA5_9BACT</name>
<dbReference type="EC" id="2.1.1.37" evidence="8"/>
<protein>
    <recommendedName>
        <fullName evidence="8">Cytosine-specific methyltransferase</fullName>
        <ecNumber evidence="8">2.1.1.37</ecNumber>
    </recommendedName>
</protein>
<dbReference type="SUPFAM" id="SSF53335">
    <property type="entry name" value="S-adenosyl-L-methionine-dependent methyltransferases"/>
    <property type="match status" value="1"/>
</dbReference>
<gene>
    <name evidence="9" type="ORF">JIN81_15750</name>
</gene>
<evidence type="ECO:0000313" key="10">
    <source>
        <dbReference type="Proteomes" id="UP000658278"/>
    </source>
</evidence>
<dbReference type="PROSITE" id="PS00094">
    <property type="entry name" value="C5_MTASE_1"/>
    <property type="match status" value="1"/>
</dbReference>
<dbReference type="PROSITE" id="PS00095">
    <property type="entry name" value="C5_MTASE_2"/>
    <property type="match status" value="1"/>
</dbReference>
<dbReference type="InterPro" id="IPR031303">
    <property type="entry name" value="C5_meth_CS"/>
</dbReference>
<evidence type="ECO:0000256" key="5">
    <source>
        <dbReference type="ARBA" id="ARBA00047422"/>
    </source>
</evidence>
<reference evidence="9" key="1">
    <citation type="submission" date="2021-01" db="EMBL/GenBank/DDBJ databases">
        <title>Modified the classification status of verrucomicrobia.</title>
        <authorList>
            <person name="Feng X."/>
        </authorList>
    </citation>
    <scope>NUCLEOTIDE SEQUENCE</scope>
    <source>
        <strain evidence="9">KCTC 22201</strain>
    </source>
</reference>
<dbReference type="Gene3D" id="3.90.120.10">
    <property type="entry name" value="DNA Methylase, subunit A, domain 2"/>
    <property type="match status" value="1"/>
</dbReference>
<feature type="active site" evidence="6">
    <location>
        <position position="95"/>
    </location>
</feature>
<comment type="caution">
    <text evidence="9">The sequence shown here is derived from an EMBL/GenBank/DDBJ whole genome shotgun (WGS) entry which is preliminary data.</text>
</comment>
<evidence type="ECO:0000256" key="4">
    <source>
        <dbReference type="ARBA" id="ARBA00022747"/>
    </source>
</evidence>
<dbReference type="AlphaFoldDB" id="A0A934RCA5"/>
<organism evidence="9 10">
    <name type="scientific">Haloferula rosea</name>
    <dbReference type="NCBI Taxonomy" id="490093"/>
    <lineage>
        <taxon>Bacteria</taxon>
        <taxon>Pseudomonadati</taxon>
        <taxon>Verrucomicrobiota</taxon>
        <taxon>Verrucomicrobiia</taxon>
        <taxon>Verrucomicrobiales</taxon>
        <taxon>Verrucomicrobiaceae</taxon>
        <taxon>Haloferula</taxon>
    </lineage>
</organism>
<keyword evidence="10" id="KW-1185">Reference proteome</keyword>
<dbReference type="GO" id="GO:0009307">
    <property type="term" value="P:DNA restriction-modification system"/>
    <property type="evidence" value="ECO:0007669"/>
    <property type="project" value="UniProtKB-KW"/>
</dbReference>
<dbReference type="Pfam" id="PF00145">
    <property type="entry name" value="DNA_methylase"/>
    <property type="match status" value="1"/>
</dbReference>
<keyword evidence="1 6" id="KW-0489">Methyltransferase</keyword>
<dbReference type="PRINTS" id="PR00105">
    <property type="entry name" value="C5METTRFRASE"/>
</dbReference>
<dbReference type="Gene3D" id="3.40.50.150">
    <property type="entry name" value="Vaccinia Virus protein VP39"/>
    <property type="match status" value="1"/>
</dbReference>
<dbReference type="InterPro" id="IPR001525">
    <property type="entry name" value="C5_MeTfrase"/>
</dbReference>
<dbReference type="NCBIfam" id="TIGR00675">
    <property type="entry name" value="dcm"/>
    <property type="match status" value="1"/>
</dbReference>
<sequence length="438" mass="49166">MKDNISTDRQLSMIDLFAGCGGLSLGFELEGFTPLLFSEINLNAAQTYMMNRPKDNVVPVGDVYSLTNDNLRLLREMWRLKGISEIDVVCGGPPCQGYSGIGHRRSFDVEKDAIPSNQLFSEMVRVVSFLQPRAFLFENVKGLLSGRWTKNGKKGEIFRDVLSAFQSIPEYSVGWDLLHAKDYGVPQNRPRVVIVGYRQDVLAERANPLLNGFSEDPSPYLGRGDARDLGYIPVGNVKAPTLSELLGDLIDPSYREKGITKRYPHAAQNQFQRWLRKSPEGKVAGKGAPLTEHEYSKHSPAVMSKFAHMIKNDGEIPESMRTKKFAQRVLPEIWNRSGPNITATSLPDDYVHFAQPRVPSVREWARIQTFPDWYQFAGPRTTGGRRRAGDPDAGLWDREVPKYTQIGNAVPVFLAQHIAKHMKSILSGSNEFTAARQE</sequence>
<evidence type="ECO:0000256" key="7">
    <source>
        <dbReference type="RuleBase" id="RU000416"/>
    </source>
</evidence>
<accession>A0A934RCA5</accession>
<comment type="similarity">
    <text evidence="6 7">Belongs to the class I-like SAM-binding methyltransferase superfamily. C5-methyltransferase family.</text>
</comment>
<dbReference type="GO" id="GO:0003886">
    <property type="term" value="F:DNA (cytosine-5-)-methyltransferase activity"/>
    <property type="evidence" value="ECO:0007669"/>
    <property type="project" value="UniProtKB-EC"/>
</dbReference>
<evidence type="ECO:0000256" key="3">
    <source>
        <dbReference type="ARBA" id="ARBA00022691"/>
    </source>
</evidence>
<keyword evidence="2 6" id="KW-0808">Transferase</keyword>
<dbReference type="EMBL" id="JAENII010000014">
    <property type="protein sequence ID" value="MBK1828487.1"/>
    <property type="molecule type" value="Genomic_DNA"/>
</dbReference>
<evidence type="ECO:0000256" key="2">
    <source>
        <dbReference type="ARBA" id="ARBA00022679"/>
    </source>
</evidence>
<dbReference type="RefSeq" id="WP_200282048.1">
    <property type="nucleotide sequence ID" value="NZ_JAENII010000014.1"/>
</dbReference>
<dbReference type="PANTHER" id="PTHR10629">
    <property type="entry name" value="CYTOSINE-SPECIFIC METHYLTRANSFERASE"/>
    <property type="match status" value="1"/>
</dbReference>
<evidence type="ECO:0000256" key="8">
    <source>
        <dbReference type="RuleBase" id="RU000417"/>
    </source>
</evidence>
<evidence type="ECO:0000256" key="1">
    <source>
        <dbReference type="ARBA" id="ARBA00022603"/>
    </source>
</evidence>